<dbReference type="AlphaFoldDB" id="A0A5C6F792"/>
<accession>A0A5C6F792</accession>
<evidence type="ECO:0000313" key="2">
    <source>
        <dbReference type="EMBL" id="TWU57573.1"/>
    </source>
</evidence>
<gene>
    <name evidence="2" type="ORF">Poly59_04800</name>
</gene>
<keyword evidence="3" id="KW-1185">Reference proteome</keyword>
<reference evidence="2 3" key="1">
    <citation type="submission" date="2019-02" db="EMBL/GenBank/DDBJ databases">
        <title>Deep-cultivation of Planctomycetes and their phenomic and genomic characterization uncovers novel biology.</title>
        <authorList>
            <person name="Wiegand S."/>
            <person name="Jogler M."/>
            <person name="Boedeker C."/>
            <person name="Pinto D."/>
            <person name="Vollmers J."/>
            <person name="Rivas-Marin E."/>
            <person name="Kohn T."/>
            <person name="Peeters S.H."/>
            <person name="Heuer A."/>
            <person name="Rast P."/>
            <person name="Oberbeckmann S."/>
            <person name="Bunk B."/>
            <person name="Jeske O."/>
            <person name="Meyerdierks A."/>
            <person name="Storesund J.E."/>
            <person name="Kallscheuer N."/>
            <person name="Luecker S."/>
            <person name="Lage O.M."/>
            <person name="Pohl T."/>
            <person name="Merkel B.J."/>
            <person name="Hornburger P."/>
            <person name="Mueller R.-W."/>
            <person name="Bruemmer F."/>
            <person name="Labrenz M."/>
            <person name="Spormann A.M."/>
            <person name="Op Den Camp H."/>
            <person name="Overmann J."/>
            <person name="Amann R."/>
            <person name="Jetten M.S.M."/>
            <person name="Mascher T."/>
            <person name="Medema M.H."/>
            <person name="Devos D.P."/>
            <person name="Kaster A.-K."/>
            <person name="Ovreas L."/>
            <person name="Rohde M."/>
            <person name="Galperin M.Y."/>
            <person name="Jogler C."/>
        </authorList>
    </citation>
    <scope>NUCLEOTIDE SEQUENCE [LARGE SCALE GENOMIC DNA]</scope>
    <source>
        <strain evidence="2 3">Poly59</strain>
    </source>
</reference>
<organism evidence="2 3">
    <name type="scientific">Rubripirellula reticaptiva</name>
    <dbReference type="NCBI Taxonomy" id="2528013"/>
    <lineage>
        <taxon>Bacteria</taxon>
        <taxon>Pseudomonadati</taxon>
        <taxon>Planctomycetota</taxon>
        <taxon>Planctomycetia</taxon>
        <taxon>Pirellulales</taxon>
        <taxon>Pirellulaceae</taxon>
        <taxon>Rubripirellula</taxon>
    </lineage>
</organism>
<dbReference type="RefSeq" id="WP_186775968.1">
    <property type="nucleotide sequence ID" value="NZ_SJPX01000001.1"/>
</dbReference>
<evidence type="ECO:0000313" key="3">
    <source>
        <dbReference type="Proteomes" id="UP000317977"/>
    </source>
</evidence>
<sequence>MSTAIQQPTQSSILDVLFSLSSKIVQGATLEESLEFIFDNFAKVVPYDRIGFAEVNVEKQTVHTRWAKSHGRTRLGLGFSAPLRGSSLSIVLQRRQPRVLNDLATYLEHRPNSHSTRLIVQEGVRSSMTCPLFVNDQPFGFLFFSSFEVDAYDDLHVKILKEVGNQLAMLLMASKVVPVAETLPIARPAATPIQRLPQAIRPTTTMLSSLRPGMILDAPITLNDGRLLLSSGVELTQQSINRLITLHTQGFMSVNAIKIR</sequence>
<dbReference type="Gene3D" id="3.30.450.40">
    <property type="match status" value="1"/>
</dbReference>
<name>A0A5C6F792_9BACT</name>
<protein>
    <recommendedName>
        <fullName evidence="1">GAF domain-containing protein</fullName>
    </recommendedName>
</protein>
<dbReference type="Proteomes" id="UP000317977">
    <property type="component" value="Unassembled WGS sequence"/>
</dbReference>
<dbReference type="SUPFAM" id="SSF55781">
    <property type="entry name" value="GAF domain-like"/>
    <property type="match status" value="1"/>
</dbReference>
<comment type="caution">
    <text evidence="2">The sequence shown here is derived from an EMBL/GenBank/DDBJ whole genome shotgun (WGS) entry which is preliminary data.</text>
</comment>
<dbReference type="Pfam" id="PF13185">
    <property type="entry name" value="GAF_2"/>
    <property type="match status" value="1"/>
</dbReference>
<dbReference type="EMBL" id="SJPX01000001">
    <property type="protein sequence ID" value="TWU57573.1"/>
    <property type="molecule type" value="Genomic_DNA"/>
</dbReference>
<dbReference type="InterPro" id="IPR029016">
    <property type="entry name" value="GAF-like_dom_sf"/>
</dbReference>
<evidence type="ECO:0000259" key="1">
    <source>
        <dbReference type="Pfam" id="PF13185"/>
    </source>
</evidence>
<feature type="domain" description="GAF" evidence="1">
    <location>
        <begin position="28"/>
        <end position="171"/>
    </location>
</feature>
<proteinExistence type="predicted"/>
<dbReference type="InterPro" id="IPR003018">
    <property type="entry name" value="GAF"/>
</dbReference>